<keyword evidence="6 9" id="KW-1133">Transmembrane helix</keyword>
<dbReference type="Gene3D" id="3.40.50.300">
    <property type="entry name" value="P-loop containing nucleotide triphosphate hydrolases"/>
    <property type="match status" value="1"/>
</dbReference>
<protein>
    <submittedName>
        <fullName evidence="11">ABC-type lipoprotein export system, ATPase component</fullName>
    </submittedName>
</protein>
<comment type="subcellular location">
    <subcellularLocation>
        <location evidence="1">Cell inner membrane</location>
        <topology evidence="1">Multi-pass membrane protein</topology>
    </subcellularLocation>
</comment>
<dbReference type="STRING" id="79604.AAY81_05560"/>
<evidence type="ECO:0000256" key="6">
    <source>
        <dbReference type="ARBA" id="ARBA00022989"/>
    </source>
</evidence>
<keyword evidence="5" id="KW-0067">ATP-binding</keyword>
<dbReference type="PANTHER" id="PTHR24220:SF86">
    <property type="entry name" value="ABC TRANSPORTER ABCH.1"/>
    <property type="match status" value="1"/>
</dbReference>
<evidence type="ECO:0000256" key="4">
    <source>
        <dbReference type="ARBA" id="ARBA00022741"/>
    </source>
</evidence>
<dbReference type="OrthoDB" id="2079174at2"/>
<dbReference type="EMBL" id="FOEC01000009">
    <property type="protein sequence ID" value="SEO86716.1"/>
    <property type="molecule type" value="Genomic_DNA"/>
</dbReference>
<dbReference type="Proteomes" id="UP000182975">
    <property type="component" value="Unassembled WGS sequence"/>
</dbReference>
<dbReference type="Pfam" id="PF00005">
    <property type="entry name" value="ABC_tran"/>
    <property type="match status" value="1"/>
</dbReference>
<dbReference type="SMART" id="SM00382">
    <property type="entry name" value="AAA"/>
    <property type="match status" value="1"/>
</dbReference>
<dbReference type="InterPro" id="IPR003439">
    <property type="entry name" value="ABC_transporter-like_ATP-bd"/>
</dbReference>
<keyword evidence="11" id="KW-0449">Lipoprotein</keyword>
<dbReference type="Pfam" id="PF02687">
    <property type="entry name" value="FtsX"/>
    <property type="match status" value="1"/>
</dbReference>
<dbReference type="GO" id="GO:0016887">
    <property type="term" value="F:ATP hydrolysis activity"/>
    <property type="evidence" value="ECO:0007669"/>
    <property type="project" value="InterPro"/>
</dbReference>
<evidence type="ECO:0000256" key="5">
    <source>
        <dbReference type="ARBA" id="ARBA00022840"/>
    </source>
</evidence>
<dbReference type="GO" id="GO:0022857">
    <property type="term" value="F:transmembrane transporter activity"/>
    <property type="evidence" value="ECO:0007669"/>
    <property type="project" value="TreeGrafter"/>
</dbReference>
<sequence length="1112" mass="119608">MIELRDIGKNYLKGEITALSDVSVAFGDCGLVAICGPAACGKSVLLNILGGIEQPDSGEVIIDGKSTRTFREADWNEYRNARVGFAFQDPVLVGHRTALENVELALTIGNVRQTERSERALEALRLLGVENCASKKPAALSCAQQRLVAIARTLAKEPDILLADEPTCGLDKSSAETVVNALERAARSRLVILATSDDELASRASRILRFANGKVVSDVSTHNGTIVGTIEQSAQLSGKSSSNPRLRAKSRRSMPFFAVVGYSIRNMSAKKGRAILTAIASAISMIGIATIVALGGGANNLIAGFEESTIATDPIVVGKSNLDLTSLLSSESLRNLNSQSAATEESSSSPGTVKVNTLDGSIQDVSSMLAETISHVRDNDLAGFKQFVDSNSDGILDYVDTVTYDYGIVPLVYNGDTTQGVEQLNPSSLSEMVTRRANSTASSLNSLGGFHQMIDSQDILDEQMDVVYGTWPQSYDECVIVLDKNGGISDLTLYYLGLYDHEAVNDALNAALDGQSVEFPDSPSELSYDQLMDANFVVLPRVSLYQRDEARGTWADKSLDDDYVSGKIAQEGIKLKVCGIVQPKRDTLSPLMPEGVGYTSELVDYLVGVSAQSAITKQQLDNPDVDVFTGKSFEDLKAHPAGNLNLENVITVNDQAIARLLGMFGDSDVEETDSGDDDLELLWADLSKIDWSQFEIDERDILDAVNEQRIYDAIELASMLDPEESGLELTAEQKAEVSILTGGMVANFTAWAIDEGATAEDLSDSDKVSSYWKGYLQTDVGKQQMLELDLLVGQSYGEVVRGQLEDYLTGVYVEVLIDEVSAEIIEQSMEEIAKEAEEELEREFPAVADELGRELEAAIANELDRILTEVDNGVAVAGNELTNVIQINMSEEDLVAFLNNLSDSSEIGYDNNIAKLGYVDMSKPLSMSIYPKDLAAKQKVIGIITAYNDRMDQAGMHDRTIIYNNNSGDMSETLSGVVDIVGLVLIVLIGVSLVVGSIMLALLTYTGIAERRREMGLLRSLGASRGNLVAMFNIETFVEGLLAGVIAVGVVYAMSAGVNSMTATSFAGVDVMVLSPQIAAALIVLSGVLPLLVGLALSFVVSCKRPARFLSS</sequence>
<accession>A0A172RYB8</accession>
<keyword evidence="4" id="KW-0547">Nucleotide-binding</keyword>
<dbReference type="InterPro" id="IPR015854">
    <property type="entry name" value="ABC_transpr_LolD-like"/>
</dbReference>
<evidence type="ECO:0000256" key="3">
    <source>
        <dbReference type="ARBA" id="ARBA00022692"/>
    </source>
</evidence>
<dbReference type="RefSeq" id="WP_066662424.1">
    <property type="nucleotide sequence ID" value="NZ_CP011402.1"/>
</dbReference>
<keyword evidence="7 9" id="KW-0472">Membrane</keyword>
<feature type="domain" description="ABC transporter" evidence="10">
    <location>
        <begin position="2"/>
        <end position="237"/>
    </location>
</feature>
<dbReference type="GO" id="GO:0005524">
    <property type="term" value="F:ATP binding"/>
    <property type="evidence" value="ECO:0007669"/>
    <property type="project" value="UniProtKB-KW"/>
</dbReference>
<evidence type="ECO:0000256" key="2">
    <source>
        <dbReference type="ARBA" id="ARBA00022475"/>
    </source>
</evidence>
<evidence type="ECO:0000256" key="8">
    <source>
        <dbReference type="ARBA" id="ARBA00038388"/>
    </source>
</evidence>
<keyword evidence="2" id="KW-1003">Cell membrane</keyword>
<feature type="transmembrane region" description="Helical" evidence="9">
    <location>
        <begin position="274"/>
        <end position="298"/>
    </location>
</feature>
<dbReference type="PROSITE" id="PS50893">
    <property type="entry name" value="ABC_TRANSPORTER_2"/>
    <property type="match status" value="1"/>
</dbReference>
<keyword evidence="3 9" id="KW-0812">Transmembrane</keyword>
<evidence type="ECO:0000313" key="11">
    <source>
        <dbReference type="EMBL" id="SEO86716.1"/>
    </source>
</evidence>
<feature type="transmembrane region" description="Helical" evidence="9">
    <location>
        <begin position="1078"/>
        <end position="1101"/>
    </location>
</feature>
<evidence type="ECO:0000256" key="1">
    <source>
        <dbReference type="ARBA" id="ARBA00004429"/>
    </source>
</evidence>
<feature type="transmembrane region" description="Helical" evidence="9">
    <location>
        <begin position="980"/>
        <end position="1008"/>
    </location>
</feature>
<feature type="transmembrane region" description="Helical" evidence="9">
    <location>
        <begin position="1028"/>
        <end position="1058"/>
    </location>
</feature>
<dbReference type="PANTHER" id="PTHR24220">
    <property type="entry name" value="IMPORT ATP-BINDING PROTEIN"/>
    <property type="match status" value="1"/>
</dbReference>
<evidence type="ECO:0000259" key="10">
    <source>
        <dbReference type="PROSITE" id="PS50893"/>
    </source>
</evidence>
<comment type="similarity">
    <text evidence="8">Belongs to the ABC transporter superfamily. Macrolide exporter (TC 3.A.1.122) family.</text>
</comment>
<dbReference type="InterPro" id="IPR003838">
    <property type="entry name" value="ABC3_permease_C"/>
</dbReference>
<organism evidence="11 12">
    <name type="scientific">Denitrobacterium detoxificans</name>
    <dbReference type="NCBI Taxonomy" id="79604"/>
    <lineage>
        <taxon>Bacteria</taxon>
        <taxon>Bacillati</taxon>
        <taxon>Actinomycetota</taxon>
        <taxon>Coriobacteriia</taxon>
        <taxon>Eggerthellales</taxon>
        <taxon>Eggerthellaceae</taxon>
        <taxon>Denitrobacterium</taxon>
    </lineage>
</organism>
<evidence type="ECO:0000256" key="7">
    <source>
        <dbReference type="ARBA" id="ARBA00023136"/>
    </source>
</evidence>
<dbReference type="KEGG" id="ddt:AAY81_05560"/>
<dbReference type="AlphaFoldDB" id="A0A172RYB8"/>
<dbReference type="InterPro" id="IPR027417">
    <property type="entry name" value="P-loop_NTPase"/>
</dbReference>
<dbReference type="GO" id="GO:0005886">
    <property type="term" value="C:plasma membrane"/>
    <property type="evidence" value="ECO:0007669"/>
    <property type="project" value="UniProtKB-SubCell"/>
</dbReference>
<proteinExistence type="inferred from homology"/>
<dbReference type="SUPFAM" id="SSF52540">
    <property type="entry name" value="P-loop containing nucleoside triphosphate hydrolases"/>
    <property type="match status" value="1"/>
</dbReference>
<reference evidence="12" key="1">
    <citation type="submission" date="2016-10" db="EMBL/GenBank/DDBJ databases">
        <authorList>
            <person name="Varghese N."/>
        </authorList>
    </citation>
    <scope>NUCLEOTIDE SEQUENCE [LARGE SCALE GENOMIC DNA]</scope>
    <source>
        <strain evidence="12">DSM 21843</strain>
    </source>
</reference>
<dbReference type="InterPro" id="IPR003593">
    <property type="entry name" value="AAA+_ATPase"/>
</dbReference>
<evidence type="ECO:0000313" key="12">
    <source>
        <dbReference type="Proteomes" id="UP000182975"/>
    </source>
</evidence>
<keyword evidence="12" id="KW-1185">Reference proteome</keyword>
<gene>
    <name evidence="11" type="ORF">SAMN02910314_01428</name>
</gene>
<evidence type="ECO:0000256" key="9">
    <source>
        <dbReference type="SAM" id="Phobius"/>
    </source>
</evidence>
<name>A0A172RYB8_9ACTN</name>